<sequence length="73" mass="8496">MQFNIYVPDSKKWIFEMLEEVALKSKKSKSEIVIEALEKYLLSADQPPLGRFKIGAHPSLRRADLYAERVDRT</sequence>
<dbReference type="AlphaFoldDB" id="A0A2T5GBZ4"/>
<accession>A0A2T5GBZ4</accession>
<evidence type="ECO:0000313" key="2">
    <source>
        <dbReference type="Proteomes" id="UP000244180"/>
    </source>
</evidence>
<proteinExistence type="predicted"/>
<dbReference type="RefSeq" id="WP_066441998.1">
    <property type="nucleotide sequence ID" value="NZ_CBCSAS010000003.1"/>
</dbReference>
<dbReference type="OrthoDB" id="9952308at2"/>
<reference evidence="1 2" key="1">
    <citation type="submission" date="2017-08" db="EMBL/GenBank/DDBJ databases">
        <title>Burning lignite coal seam in the remote Altai Mountains harbors a hydrogen-driven thermophilic microbial community.</title>
        <authorList>
            <person name="Kadnikov V.V."/>
            <person name="Mardanov A.V."/>
            <person name="Ivasenko D."/>
            <person name="Beletsky A.V."/>
            <person name="Karnachuk O.V."/>
            <person name="Ravin N.V."/>
        </authorList>
    </citation>
    <scope>NUCLEOTIDE SEQUENCE [LARGE SCALE GENOMIC DNA]</scope>
    <source>
        <strain evidence="1">AL33</strain>
    </source>
</reference>
<evidence type="ECO:0000313" key="1">
    <source>
        <dbReference type="EMBL" id="PTQ53686.1"/>
    </source>
</evidence>
<gene>
    <name evidence="1" type="ORF">HSCHL_1615</name>
</gene>
<name>A0A2T5GBZ4_HYDSH</name>
<comment type="caution">
    <text evidence="1">The sequence shown here is derived from an EMBL/GenBank/DDBJ whole genome shotgun (WGS) entry which is preliminary data.</text>
</comment>
<organism evidence="1 2">
    <name type="scientific">Hydrogenibacillus schlegelii</name>
    <name type="common">Bacillus schlegelii</name>
    <dbReference type="NCBI Taxonomy" id="1484"/>
    <lineage>
        <taxon>Bacteria</taxon>
        <taxon>Bacillati</taxon>
        <taxon>Bacillota</taxon>
        <taxon>Bacilli</taxon>
        <taxon>Bacillales</taxon>
        <taxon>Bacillales Family X. Incertae Sedis</taxon>
        <taxon>Hydrogenibacillus</taxon>
    </lineage>
</organism>
<evidence type="ECO:0008006" key="3">
    <source>
        <dbReference type="Google" id="ProtNLM"/>
    </source>
</evidence>
<dbReference type="Proteomes" id="UP000244180">
    <property type="component" value="Unassembled WGS sequence"/>
</dbReference>
<dbReference type="EMBL" id="PEBV01000012">
    <property type="protein sequence ID" value="PTQ53686.1"/>
    <property type="molecule type" value="Genomic_DNA"/>
</dbReference>
<protein>
    <recommendedName>
        <fullName evidence="3">Ribbon-helix-helix protein CopG domain-containing protein</fullName>
    </recommendedName>
</protein>